<dbReference type="AlphaFoldDB" id="A0A1X7LWF5"/>
<dbReference type="UniPathway" id="UPA00908">
    <property type="reaction ID" value="UER00884"/>
</dbReference>
<feature type="domain" description="RelA/SpoT" evidence="3">
    <location>
        <begin position="115"/>
        <end position="241"/>
    </location>
</feature>
<evidence type="ECO:0000313" key="5">
    <source>
        <dbReference type="Proteomes" id="UP000193834"/>
    </source>
</evidence>
<dbReference type="PANTHER" id="PTHR47837:SF2">
    <property type="entry name" value="GTP PYROPHOSPHOKINASE YWAC"/>
    <property type="match status" value="1"/>
</dbReference>
<dbReference type="Proteomes" id="UP000193834">
    <property type="component" value="Unassembled WGS sequence"/>
</dbReference>
<organism evidence="4 5">
    <name type="scientific">Paenibacillus aquistagni</name>
    <dbReference type="NCBI Taxonomy" id="1852522"/>
    <lineage>
        <taxon>Bacteria</taxon>
        <taxon>Bacillati</taxon>
        <taxon>Bacillota</taxon>
        <taxon>Bacilli</taxon>
        <taxon>Bacillales</taxon>
        <taxon>Paenibacillaceae</taxon>
        <taxon>Paenibacillus</taxon>
    </lineage>
</organism>
<dbReference type="EMBL" id="FXAZ01000008">
    <property type="protein sequence ID" value="SMG57449.1"/>
    <property type="molecule type" value="Genomic_DNA"/>
</dbReference>
<sequence>MDNNQQHEQQESLPTEQEEQQLNSFQEVVDVESLVESDLPGGRMLANVMNSNMIKSRFMDGSLSRMDLFEMIQKYWDTLFNQYEMALNELKSDFQIIDLDWKTRFGYTPIEHIKARIKDPLSLLKKLERKNIALTPDIFYTIQTEIFDIAGLRIVTTFIDDVYAMKDHIMEREDIRIIRIKDYIENPKPSGYKSLHMVVETKVITSTGILWVPAEIQIRTSSMDFWAATEHKLNYKYEGGEIPEDAKEQLVELSKASFVWDQQMSLLRNQLLK</sequence>
<keyword evidence="5" id="KW-1185">Reference proteome</keyword>
<evidence type="ECO:0000313" key="4">
    <source>
        <dbReference type="EMBL" id="SMG57449.1"/>
    </source>
</evidence>
<gene>
    <name evidence="4" type="ORF">SAMN06295960_4399</name>
</gene>
<dbReference type="InterPro" id="IPR052366">
    <property type="entry name" value="GTP_Pyrophosphokinase"/>
</dbReference>
<dbReference type="InterPro" id="IPR007685">
    <property type="entry name" value="RelA_SpoT"/>
</dbReference>
<dbReference type="Gene3D" id="3.30.460.10">
    <property type="entry name" value="Beta Polymerase, domain 2"/>
    <property type="match status" value="1"/>
</dbReference>
<dbReference type="CDD" id="cd05399">
    <property type="entry name" value="NT_Rel-Spo_like"/>
    <property type="match status" value="1"/>
</dbReference>
<dbReference type="Pfam" id="PF04607">
    <property type="entry name" value="RelA_SpoT"/>
    <property type="match status" value="1"/>
</dbReference>
<evidence type="ECO:0000259" key="3">
    <source>
        <dbReference type="SMART" id="SM00954"/>
    </source>
</evidence>
<dbReference type="GO" id="GO:0015970">
    <property type="term" value="P:guanosine tetraphosphate biosynthetic process"/>
    <property type="evidence" value="ECO:0007669"/>
    <property type="project" value="UniProtKB-UniPathway"/>
</dbReference>
<dbReference type="PANTHER" id="PTHR47837">
    <property type="entry name" value="GTP PYROPHOSPHOKINASE YJBM"/>
    <property type="match status" value="1"/>
</dbReference>
<keyword evidence="4" id="KW-0808">Transferase</keyword>
<dbReference type="SUPFAM" id="SSF81301">
    <property type="entry name" value="Nucleotidyltransferase"/>
    <property type="match status" value="1"/>
</dbReference>
<proteinExistence type="predicted"/>
<dbReference type="RefSeq" id="WP_240968229.1">
    <property type="nucleotide sequence ID" value="NZ_FXAZ01000008.1"/>
</dbReference>
<dbReference type="Gene3D" id="1.10.287.860">
    <property type="entry name" value="Nucleotidyltransferase"/>
    <property type="match status" value="1"/>
</dbReference>
<keyword evidence="4" id="KW-0418">Kinase</keyword>
<dbReference type="GO" id="GO:0016301">
    <property type="term" value="F:kinase activity"/>
    <property type="evidence" value="ECO:0007669"/>
    <property type="project" value="UniProtKB-KW"/>
</dbReference>
<feature type="region of interest" description="Disordered" evidence="2">
    <location>
        <begin position="1"/>
        <end position="22"/>
    </location>
</feature>
<accession>A0A1X7LWF5</accession>
<protein>
    <submittedName>
        <fullName evidence="4">Putative GTP pyrophosphokinase</fullName>
    </submittedName>
</protein>
<dbReference type="SMART" id="SM00954">
    <property type="entry name" value="RelA_SpoT"/>
    <property type="match status" value="1"/>
</dbReference>
<reference evidence="4 5" key="1">
    <citation type="submission" date="2017-04" db="EMBL/GenBank/DDBJ databases">
        <authorList>
            <person name="Afonso C.L."/>
            <person name="Miller P.J."/>
            <person name="Scott M.A."/>
            <person name="Spackman E."/>
            <person name="Goraichik I."/>
            <person name="Dimitrov K.M."/>
            <person name="Suarez D.L."/>
            <person name="Swayne D.E."/>
        </authorList>
    </citation>
    <scope>NUCLEOTIDE SEQUENCE [LARGE SCALE GENOMIC DNA]</scope>
    <source>
        <strain evidence="4 5">11</strain>
    </source>
</reference>
<name>A0A1X7LWF5_9BACL</name>
<evidence type="ECO:0000256" key="1">
    <source>
        <dbReference type="ARBA" id="ARBA00004976"/>
    </source>
</evidence>
<comment type="pathway">
    <text evidence="1">Purine metabolism; ppGpp biosynthesis; ppGpp from GTP: step 1/2.</text>
</comment>
<evidence type="ECO:0000256" key="2">
    <source>
        <dbReference type="SAM" id="MobiDB-lite"/>
    </source>
</evidence>
<dbReference type="InterPro" id="IPR043519">
    <property type="entry name" value="NT_sf"/>
</dbReference>
<dbReference type="STRING" id="1852522.SAMN06295960_4399"/>